<dbReference type="Gene3D" id="3.30.40.10">
    <property type="entry name" value="Zinc/RING finger domain, C3HC4 (zinc finger)"/>
    <property type="match status" value="1"/>
</dbReference>
<evidence type="ECO:0000256" key="4">
    <source>
        <dbReference type="ARBA" id="ARBA00022771"/>
    </source>
</evidence>
<keyword evidence="4" id="KW-0863">Zinc-finger</keyword>
<dbReference type="CDD" id="cd18793">
    <property type="entry name" value="SF2_C_SNF"/>
    <property type="match status" value="1"/>
</dbReference>
<evidence type="ECO:0000313" key="13">
    <source>
        <dbReference type="Proteomes" id="UP000262825"/>
    </source>
</evidence>
<evidence type="ECO:0000256" key="7">
    <source>
        <dbReference type="ARBA" id="ARBA00022840"/>
    </source>
</evidence>
<keyword evidence="13" id="KW-1185">Reference proteome</keyword>
<dbReference type="PANTHER" id="PTHR45626">
    <property type="entry name" value="TRANSCRIPTION TERMINATION FACTOR 2-RELATED"/>
    <property type="match status" value="1"/>
</dbReference>
<feature type="coiled-coil region" evidence="8">
    <location>
        <begin position="542"/>
        <end position="572"/>
    </location>
</feature>
<feature type="compositionally biased region" description="Low complexity" evidence="9">
    <location>
        <begin position="119"/>
        <end position="130"/>
    </location>
</feature>
<dbReference type="SUPFAM" id="SSF52540">
    <property type="entry name" value="P-loop containing nucleoside triphosphate hydrolases"/>
    <property type="match status" value="2"/>
</dbReference>
<dbReference type="CDD" id="cd18008">
    <property type="entry name" value="DEXDc_SHPRH-like"/>
    <property type="match status" value="1"/>
</dbReference>
<dbReference type="GO" id="GO:0000724">
    <property type="term" value="P:double-strand break repair via homologous recombination"/>
    <property type="evidence" value="ECO:0007669"/>
    <property type="project" value="TreeGrafter"/>
</dbReference>
<dbReference type="Gene3D" id="3.40.50.300">
    <property type="entry name" value="P-loop containing nucleotide triphosphate hydrolases"/>
    <property type="match status" value="1"/>
</dbReference>
<evidence type="ECO:0000256" key="6">
    <source>
        <dbReference type="ARBA" id="ARBA00022833"/>
    </source>
</evidence>
<dbReference type="SMART" id="SM00487">
    <property type="entry name" value="DEXDc"/>
    <property type="match status" value="1"/>
</dbReference>
<accession>A0A376B958</accession>
<dbReference type="Proteomes" id="UP000262825">
    <property type="component" value="Unassembled WGS sequence"/>
</dbReference>
<feature type="compositionally biased region" description="Low complexity" evidence="9">
    <location>
        <begin position="179"/>
        <end position="188"/>
    </location>
</feature>
<dbReference type="PANTHER" id="PTHR45626:SF16">
    <property type="entry name" value="ATP-DEPENDENT HELICASE ULS1"/>
    <property type="match status" value="1"/>
</dbReference>
<feature type="region of interest" description="Disordered" evidence="9">
    <location>
        <begin position="112"/>
        <end position="134"/>
    </location>
</feature>
<dbReference type="InterPro" id="IPR038718">
    <property type="entry name" value="SNF2-like_sf"/>
</dbReference>
<feature type="compositionally biased region" description="Low complexity" evidence="9">
    <location>
        <begin position="229"/>
        <end position="238"/>
    </location>
</feature>
<evidence type="ECO:0000259" key="10">
    <source>
        <dbReference type="PROSITE" id="PS51192"/>
    </source>
</evidence>
<evidence type="ECO:0000313" key="12">
    <source>
        <dbReference type="EMBL" id="SSD61223.1"/>
    </source>
</evidence>
<dbReference type="GO" id="GO:0005737">
    <property type="term" value="C:cytoplasm"/>
    <property type="evidence" value="ECO:0007669"/>
    <property type="project" value="TreeGrafter"/>
</dbReference>
<dbReference type="InterPro" id="IPR027417">
    <property type="entry name" value="P-loop_NTPase"/>
</dbReference>
<protein>
    <recommendedName>
        <fullName evidence="14">ATP-dependent helicase ULS1</fullName>
    </recommendedName>
</protein>
<dbReference type="GO" id="GO:0016787">
    <property type="term" value="F:hydrolase activity"/>
    <property type="evidence" value="ECO:0007669"/>
    <property type="project" value="UniProtKB-KW"/>
</dbReference>
<dbReference type="InterPro" id="IPR001650">
    <property type="entry name" value="Helicase_C-like"/>
</dbReference>
<dbReference type="SUPFAM" id="SSF57850">
    <property type="entry name" value="RING/U-box"/>
    <property type="match status" value="1"/>
</dbReference>
<keyword evidence="5" id="KW-0378">Hydrolase</keyword>
<dbReference type="GO" id="GO:0008270">
    <property type="term" value="F:zinc ion binding"/>
    <property type="evidence" value="ECO:0007669"/>
    <property type="project" value="UniProtKB-KW"/>
</dbReference>
<dbReference type="EMBL" id="UFAJ01000611">
    <property type="protein sequence ID" value="SSD61223.1"/>
    <property type="molecule type" value="Genomic_DNA"/>
</dbReference>
<feature type="region of interest" description="Disordered" evidence="9">
    <location>
        <begin position="285"/>
        <end position="306"/>
    </location>
</feature>
<evidence type="ECO:0000256" key="9">
    <source>
        <dbReference type="SAM" id="MobiDB-lite"/>
    </source>
</evidence>
<dbReference type="InterPro" id="IPR049730">
    <property type="entry name" value="SNF2/RAD54-like_C"/>
</dbReference>
<keyword evidence="6" id="KW-0862">Zinc</keyword>
<keyword evidence="8" id="KW-0175">Coiled coil</keyword>
<name>A0A376B958_9ASCO</name>
<feature type="domain" description="Helicase ATP-binding" evidence="10">
    <location>
        <begin position="754"/>
        <end position="962"/>
    </location>
</feature>
<dbReference type="VEuPathDB" id="FungiDB:SCODWIG_02984"/>
<dbReference type="InterPro" id="IPR000330">
    <property type="entry name" value="SNF2_N"/>
</dbReference>
<dbReference type="PROSITE" id="PS51192">
    <property type="entry name" value="HELICASE_ATP_BIND_1"/>
    <property type="match status" value="1"/>
</dbReference>
<evidence type="ECO:0000259" key="11">
    <source>
        <dbReference type="PROSITE" id="PS51194"/>
    </source>
</evidence>
<reference evidence="13" key="1">
    <citation type="submission" date="2018-06" db="EMBL/GenBank/DDBJ databases">
        <authorList>
            <person name="Guldener U."/>
        </authorList>
    </citation>
    <scope>NUCLEOTIDE SEQUENCE [LARGE SCALE GENOMIC DNA]</scope>
    <source>
        <strain evidence="13">UTAD17</strain>
    </source>
</reference>
<feature type="compositionally biased region" description="Polar residues" evidence="9">
    <location>
        <begin position="290"/>
        <end position="306"/>
    </location>
</feature>
<evidence type="ECO:0000256" key="8">
    <source>
        <dbReference type="SAM" id="Coils"/>
    </source>
</evidence>
<dbReference type="Pfam" id="PF00176">
    <property type="entry name" value="SNF2-rel_dom"/>
    <property type="match status" value="1"/>
</dbReference>
<dbReference type="GO" id="GO:0005524">
    <property type="term" value="F:ATP binding"/>
    <property type="evidence" value="ECO:0007669"/>
    <property type="project" value="UniProtKB-KW"/>
</dbReference>
<dbReference type="PROSITE" id="PS00518">
    <property type="entry name" value="ZF_RING_1"/>
    <property type="match status" value="1"/>
</dbReference>
<dbReference type="GO" id="GO:0008094">
    <property type="term" value="F:ATP-dependent activity, acting on DNA"/>
    <property type="evidence" value="ECO:0007669"/>
    <property type="project" value="TreeGrafter"/>
</dbReference>
<evidence type="ECO:0000256" key="5">
    <source>
        <dbReference type="ARBA" id="ARBA00022801"/>
    </source>
</evidence>
<dbReference type="InterPro" id="IPR014001">
    <property type="entry name" value="Helicase_ATP-bd"/>
</dbReference>
<feature type="region of interest" description="Disordered" evidence="9">
    <location>
        <begin position="175"/>
        <end position="246"/>
    </location>
</feature>
<feature type="compositionally biased region" description="Basic and acidic residues" evidence="9">
    <location>
        <begin position="196"/>
        <end position="207"/>
    </location>
</feature>
<feature type="domain" description="Helicase C-terminal" evidence="11">
    <location>
        <begin position="1259"/>
        <end position="1410"/>
    </location>
</feature>
<keyword evidence="7" id="KW-0067">ATP-binding</keyword>
<dbReference type="Pfam" id="PF00271">
    <property type="entry name" value="Helicase_C"/>
    <property type="match status" value="1"/>
</dbReference>
<keyword evidence="2" id="KW-0479">Metal-binding</keyword>
<dbReference type="PROSITE" id="PS51194">
    <property type="entry name" value="HELICASE_CTER"/>
    <property type="match status" value="1"/>
</dbReference>
<dbReference type="InterPro" id="IPR013083">
    <property type="entry name" value="Znf_RING/FYVE/PHD"/>
</dbReference>
<dbReference type="SMART" id="SM00490">
    <property type="entry name" value="HELICc"/>
    <property type="match status" value="1"/>
</dbReference>
<dbReference type="Gene3D" id="3.40.50.10810">
    <property type="entry name" value="Tandem AAA-ATPase domain"/>
    <property type="match status" value="2"/>
</dbReference>
<proteinExistence type="inferred from homology"/>
<evidence type="ECO:0000256" key="3">
    <source>
        <dbReference type="ARBA" id="ARBA00022741"/>
    </source>
</evidence>
<evidence type="ECO:0008006" key="14">
    <source>
        <dbReference type="Google" id="ProtNLM"/>
    </source>
</evidence>
<sequence length="1432" mass="163268">MNIASRQPAITIDLVSSDEDDLSNYVESNPQKLGNNNILAGGANETLDNNSNNVSFDNNINNTTITSGFSAPSAISNNTNLKINLPHKDENQLIILDDDDDYDYDDEYMIDKPNSVPQSVNSYNNSTSSTPWKKNPISKILNDYNSNATNNEIQSNTNVTIPNTHINTSLYDEVNEEVTGSTSSFSTSLQNSPQEKGGKKEINEEGNKQTPKASRRIMNVETTTEPEINNNNNNNNNNISKVNPDVDTEMNDKVISTNNNKQDTQTVYSADEIIHSEVPKENNVAINPGPSDNSSNSINKQFPHSNEPRINTLVTAKGSHGNINTKQRPDIRLSTVESHSNHSISTPTQTGNVSIPNLSQTQRNMLLRYQGNIHKLKETGKSNNSKQILLKKKVQKRQRELNYCLDEEKRVRNDITLSRRYQKVRLLQIQNNIETLSKKIRKNNEKIVQCKTTEIQIIKDIREFQKLANNIVTKAEMEISNNSVIITPNDNSSKPMVASSLNTVGMQHQQPKSALEITKERMALTTLRQKYLDFYQRGAITKEAYADKLADLNKKLTRLNKLSQAVNNLNARNIVESSKFFQVDQAIRGKLLFLQRLNLPGDLYQRGYAILMALSDVQKQLIDPSKSSYLLAVREKQLMDTFFSTYGIKLLSFNNSYLLPNNGVYSSISAVSKHGIEDGSNPNNNMDVGDSTNDYENNQTRFNVFSTEDHNSLRSFLEEMKKDEVNVEGEELTPDELTINLMKHQRQGLRWLLAMEASSKKGGLLADDMGLGKTVQMLALMAANKNKAEDAKTTLIVAPVALLKVWEAEIKTKFKENAALNVFPFYGSSKTECFEELNKYDVVLVSYQTLSSELRKHWPAKLMNSSEYIDGRGQKFVLPEVPSIDGMNSLKEKEEYFSPFFLKQSKFYRIILDEGQNIKNKKTKAAVSCSMINSEYRWILSGTPIQNNVDELYSLIRFLRIPPYNKEYKFRADIGRPLSLKANRNGCDYNGTDRENAMQKVQVLLKAIMLRRTKESKIDGRPILELPPKNVTNEIQKFEGGQLEFYQNLENKNKKKAERLLKQRARGNYSSILTLLLRLRQACCHPELVLIGEAKAEAQKMVHGSDFQKDWVRLFYVAKRMKQEVFKKINDFAETELVCPECMEQMELSSSFLIPGCGHMVCDACLEEVLEKSRENISNAVINHNILSRDGGDPLACCFCTKVFQEKEILSYELFDQIVNQKYTIEDLKCEFEAQRKRTKGKIYTPDFEKLEPSTKIVQCMNIIRAIQKNNPQEKVIIFSQFTSFFDLFQHFINKDLKMNYLRYDGSMKANDRNLVIEKFYRDPEEKILLISMKAGNAGLTLTCANHVILVDPFWNPFIEEQAMDRCYRISQTKEVFVHKLLVENSVEDRIVELQNRKKELVGMAMDAEKIRDINRLGRKELGFLFGLNSLD</sequence>
<evidence type="ECO:0000256" key="1">
    <source>
        <dbReference type="ARBA" id="ARBA00007025"/>
    </source>
</evidence>
<organism evidence="12 13">
    <name type="scientific">Saccharomycodes ludwigii</name>
    <dbReference type="NCBI Taxonomy" id="36035"/>
    <lineage>
        <taxon>Eukaryota</taxon>
        <taxon>Fungi</taxon>
        <taxon>Dikarya</taxon>
        <taxon>Ascomycota</taxon>
        <taxon>Saccharomycotina</taxon>
        <taxon>Saccharomycetes</taxon>
        <taxon>Saccharomycodales</taxon>
        <taxon>Saccharomycodaceae</taxon>
        <taxon>Saccharomycodes</taxon>
    </lineage>
</organism>
<dbReference type="InterPro" id="IPR017907">
    <property type="entry name" value="Znf_RING_CS"/>
</dbReference>
<gene>
    <name evidence="12" type="ORF">SCODWIG_02984</name>
</gene>
<evidence type="ECO:0000256" key="2">
    <source>
        <dbReference type="ARBA" id="ARBA00022723"/>
    </source>
</evidence>
<keyword evidence="3" id="KW-0547">Nucleotide-binding</keyword>
<dbReference type="InterPro" id="IPR050628">
    <property type="entry name" value="SNF2_RAD54_helicase_TF"/>
</dbReference>
<comment type="similarity">
    <text evidence="1">Belongs to the SNF2/RAD54 helicase family.</text>
</comment>
<dbReference type="GO" id="GO:0005634">
    <property type="term" value="C:nucleus"/>
    <property type="evidence" value="ECO:0007669"/>
    <property type="project" value="TreeGrafter"/>
</dbReference>